<evidence type="ECO:0000259" key="8">
    <source>
        <dbReference type="PROSITE" id="PS50157"/>
    </source>
</evidence>
<feature type="domain" description="C2H2-type" evidence="8">
    <location>
        <begin position="409"/>
        <end position="432"/>
    </location>
</feature>
<dbReference type="Gene3D" id="3.30.160.60">
    <property type="entry name" value="Classic Zinc Finger"/>
    <property type="match status" value="1"/>
</dbReference>
<feature type="compositionally biased region" description="Basic and acidic residues" evidence="6">
    <location>
        <begin position="1"/>
        <end position="18"/>
    </location>
</feature>
<dbReference type="InParanoid" id="A0A507BI05"/>
<keyword evidence="4" id="KW-0863">Zinc-finger</keyword>
<dbReference type="GO" id="GO:0000981">
    <property type="term" value="F:DNA-binding transcription factor activity, RNA polymerase II-specific"/>
    <property type="evidence" value="ECO:0007669"/>
    <property type="project" value="InterPro"/>
</dbReference>
<comment type="subcellular location">
    <subcellularLocation>
        <location evidence="5">Nucleus</location>
    </subcellularLocation>
</comment>
<dbReference type="GO" id="GO:0003677">
    <property type="term" value="F:DNA binding"/>
    <property type="evidence" value="ECO:0007669"/>
    <property type="project" value="UniProtKB-UniRule"/>
</dbReference>
<dbReference type="PROSITE" id="PS00027">
    <property type="entry name" value="HOMEOBOX_1"/>
    <property type="match status" value="1"/>
</dbReference>
<feature type="DNA-binding region" description="Homeobox" evidence="5">
    <location>
        <begin position="232"/>
        <end position="277"/>
    </location>
</feature>
<dbReference type="InterPro" id="IPR017970">
    <property type="entry name" value="Homeobox_CS"/>
</dbReference>
<keyword evidence="10" id="KW-1185">Reference proteome</keyword>
<name>A0A507BI05_9PEZI</name>
<dbReference type="InterPro" id="IPR001356">
    <property type="entry name" value="HD"/>
</dbReference>
<evidence type="ECO:0000256" key="3">
    <source>
        <dbReference type="ARBA" id="ARBA00023242"/>
    </source>
</evidence>
<evidence type="ECO:0000256" key="5">
    <source>
        <dbReference type="PROSITE-ProRule" id="PRU00108"/>
    </source>
</evidence>
<keyword evidence="1 5" id="KW-0238">DNA-binding</keyword>
<dbReference type="RefSeq" id="XP_030997921.1">
    <property type="nucleotide sequence ID" value="XM_031138590.1"/>
</dbReference>
<reference evidence="9 10" key="1">
    <citation type="submission" date="2019-06" db="EMBL/GenBank/DDBJ databases">
        <title>Draft genome sequence of the filamentous fungus Phialemoniopsis curvata isolated from diesel fuel.</title>
        <authorList>
            <person name="Varaljay V.A."/>
            <person name="Lyon W.J."/>
            <person name="Crouch A.L."/>
            <person name="Drake C.E."/>
            <person name="Hollomon J.M."/>
            <person name="Nadeau L.J."/>
            <person name="Nunn H.S."/>
            <person name="Stevenson B.S."/>
            <person name="Bojanowski C.L."/>
            <person name="Crookes-Goodson W.J."/>
        </authorList>
    </citation>
    <scope>NUCLEOTIDE SEQUENCE [LARGE SCALE GENOMIC DNA]</scope>
    <source>
        <strain evidence="9 10">D216</strain>
    </source>
</reference>
<dbReference type="PANTHER" id="PTHR11850">
    <property type="entry name" value="HOMEOBOX PROTEIN TRANSCRIPTION FACTORS"/>
    <property type="match status" value="1"/>
</dbReference>
<dbReference type="Proteomes" id="UP000319257">
    <property type="component" value="Unassembled WGS sequence"/>
</dbReference>
<feature type="domain" description="Homeobox" evidence="7">
    <location>
        <begin position="230"/>
        <end position="276"/>
    </location>
</feature>
<dbReference type="STRING" id="1093900.A0A507BI05"/>
<evidence type="ECO:0000256" key="2">
    <source>
        <dbReference type="ARBA" id="ARBA00023155"/>
    </source>
</evidence>
<dbReference type="PROSITE" id="PS50071">
    <property type="entry name" value="HOMEOBOX_2"/>
    <property type="match status" value="1"/>
</dbReference>
<dbReference type="InterPro" id="IPR008422">
    <property type="entry name" value="KN_HD"/>
</dbReference>
<dbReference type="OrthoDB" id="10056939at2759"/>
<dbReference type="InterPro" id="IPR009057">
    <property type="entry name" value="Homeodomain-like_sf"/>
</dbReference>
<dbReference type="AlphaFoldDB" id="A0A507BI05"/>
<evidence type="ECO:0000313" key="10">
    <source>
        <dbReference type="Proteomes" id="UP000319257"/>
    </source>
</evidence>
<dbReference type="InterPro" id="IPR050224">
    <property type="entry name" value="TALE_homeobox"/>
</dbReference>
<dbReference type="Gene3D" id="1.10.10.60">
    <property type="entry name" value="Homeodomain-like"/>
    <property type="match status" value="1"/>
</dbReference>
<evidence type="ECO:0000256" key="4">
    <source>
        <dbReference type="PROSITE-ProRule" id="PRU00042"/>
    </source>
</evidence>
<keyword evidence="3 5" id="KW-0539">Nucleus</keyword>
<sequence length="544" mass="60207">MTDPRHPEGQDEVAERPFSEQGINLDHSQLYTSSHDEGTWPWLVSPVESIGSTNDASDLDFDWFTGLPGQEQEAAPLGFEPTGTTEDPQFNVTQLALHQQVQNDDFFAKIGAWRPPAPCSHCRRLRLQCFIIQRKAANPNPFLACSSCVALYRECSLSGQEKRPPLPFETARPVVGQLHGVNEEVFSMDDLLGIGNVDVPSLAAAPTPMPVLQPSGKRSNSRLVGRTKPLRNWFANHLDHPYPSDQDKTTLAEESGLSRSQVINWFTNARRRHRHSARDMSKTVFAQGSPVPQMLTSQMTPFERWRHSPPEEDPVSAAAIEEALQTGSSSTTDSFVQSNSLSYAHSGSDSCISPHLLWKHTHTPSVSSSRSSFSTDSQSAFSLSARGSEDGRPAVPAPPARRSQGARGFPCSVCSRTFSKRHDARRHERTVHHLRGAGDAAWICGIPLPRGGQGQQQPPFATWRVGQSGPECVFCGHAAPTEEHFRSHEWEACAQRAVPDRTFSRKDHLWQHLCKFHGCRKWEGWTPDLELLRGGGEGLGSRAL</sequence>
<evidence type="ECO:0000259" key="7">
    <source>
        <dbReference type="PROSITE" id="PS50071"/>
    </source>
</evidence>
<evidence type="ECO:0000313" key="9">
    <source>
        <dbReference type="EMBL" id="TPX16210.1"/>
    </source>
</evidence>
<dbReference type="Pfam" id="PF05920">
    <property type="entry name" value="Homeobox_KN"/>
    <property type="match status" value="1"/>
</dbReference>
<dbReference type="GO" id="GO:0008270">
    <property type="term" value="F:zinc ion binding"/>
    <property type="evidence" value="ECO:0007669"/>
    <property type="project" value="UniProtKB-KW"/>
</dbReference>
<feature type="region of interest" description="Disordered" evidence="6">
    <location>
        <begin position="1"/>
        <end position="27"/>
    </location>
</feature>
<evidence type="ECO:0000256" key="6">
    <source>
        <dbReference type="SAM" id="MobiDB-lite"/>
    </source>
</evidence>
<dbReference type="GO" id="GO:0005634">
    <property type="term" value="C:nucleus"/>
    <property type="evidence" value="ECO:0007669"/>
    <property type="project" value="UniProtKB-SubCell"/>
</dbReference>
<dbReference type="PROSITE" id="PS50157">
    <property type="entry name" value="ZINC_FINGER_C2H2_2"/>
    <property type="match status" value="1"/>
</dbReference>
<feature type="compositionally biased region" description="Low complexity" evidence="6">
    <location>
        <begin position="365"/>
        <end position="384"/>
    </location>
</feature>
<comment type="caution">
    <text evidence="9">The sequence shown here is derived from an EMBL/GenBank/DDBJ whole genome shotgun (WGS) entry which is preliminary data.</text>
</comment>
<keyword evidence="2 5" id="KW-0371">Homeobox</keyword>
<dbReference type="CDD" id="cd00086">
    <property type="entry name" value="homeodomain"/>
    <property type="match status" value="1"/>
</dbReference>
<evidence type="ECO:0008006" key="11">
    <source>
        <dbReference type="Google" id="ProtNLM"/>
    </source>
</evidence>
<evidence type="ECO:0000256" key="1">
    <source>
        <dbReference type="ARBA" id="ARBA00023125"/>
    </source>
</evidence>
<dbReference type="SMART" id="SM00389">
    <property type="entry name" value="HOX"/>
    <property type="match status" value="1"/>
</dbReference>
<proteinExistence type="predicted"/>
<protein>
    <recommendedName>
        <fullName evidence="11">Homeobox and C2H2 transcription factor</fullName>
    </recommendedName>
</protein>
<keyword evidence="4" id="KW-0479">Metal-binding</keyword>
<organism evidence="9 10">
    <name type="scientific">Thyridium curvatum</name>
    <dbReference type="NCBI Taxonomy" id="1093900"/>
    <lineage>
        <taxon>Eukaryota</taxon>
        <taxon>Fungi</taxon>
        <taxon>Dikarya</taxon>
        <taxon>Ascomycota</taxon>
        <taxon>Pezizomycotina</taxon>
        <taxon>Sordariomycetes</taxon>
        <taxon>Sordariomycetidae</taxon>
        <taxon>Thyridiales</taxon>
        <taxon>Thyridiaceae</taxon>
        <taxon>Thyridium</taxon>
    </lineage>
</organism>
<dbReference type="GeneID" id="41971652"/>
<gene>
    <name evidence="9" type="ORF">E0L32_004205</name>
</gene>
<feature type="region of interest" description="Disordered" evidence="6">
    <location>
        <begin position="363"/>
        <end position="408"/>
    </location>
</feature>
<keyword evidence="4" id="KW-0862">Zinc</keyword>
<dbReference type="InterPro" id="IPR013087">
    <property type="entry name" value="Znf_C2H2_type"/>
</dbReference>
<accession>A0A507BI05</accession>
<dbReference type="SUPFAM" id="SSF46689">
    <property type="entry name" value="Homeodomain-like"/>
    <property type="match status" value="1"/>
</dbReference>
<dbReference type="EMBL" id="SKBQ01000019">
    <property type="protein sequence ID" value="TPX16210.1"/>
    <property type="molecule type" value="Genomic_DNA"/>
</dbReference>